<keyword evidence="3" id="KW-1185">Reference proteome</keyword>
<accession>A0A3S5IR23</accession>
<dbReference type="GO" id="GO:0016279">
    <property type="term" value="F:protein-lysine N-methyltransferase activity"/>
    <property type="evidence" value="ECO:0007669"/>
    <property type="project" value="TreeGrafter"/>
</dbReference>
<dbReference type="AlphaFoldDB" id="A0A3S5IR23"/>
<dbReference type="RefSeq" id="XP_029237792.1">
    <property type="nucleotide sequence ID" value="XM_029382323.1"/>
</dbReference>
<evidence type="ECO:0000313" key="3">
    <source>
        <dbReference type="Proteomes" id="UP000283634"/>
    </source>
</evidence>
<evidence type="ECO:0000313" key="2">
    <source>
        <dbReference type="EMBL" id="RNF03918.1"/>
    </source>
</evidence>
<name>A0A3S5IR23_TRYRA</name>
<dbReference type="EMBL" id="MKGL01000179">
    <property type="protein sequence ID" value="RNF03918.1"/>
    <property type="molecule type" value="Genomic_DNA"/>
</dbReference>
<organism evidence="2 3">
    <name type="scientific">Trypanosoma rangeli</name>
    <dbReference type="NCBI Taxonomy" id="5698"/>
    <lineage>
        <taxon>Eukaryota</taxon>
        <taxon>Discoba</taxon>
        <taxon>Euglenozoa</taxon>
        <taxon>Kinetoplastea</taxon>
        <taxon>Metakinetoplastina</taxon>
        <taxon>Trypanosomatida</taxon>
        <taxon>Trypanosomatidae</taxon>
        <taxon>Trypanosoma</taxon>
        <taxon>Herpetosoma</taxon>
    </lineage>
</organism>
<proteinExistence type="predicted"/>
<evidence type="ECO:0000259" key="1">
    <source>
        <dbReference type="Pfam" id="PF00856"/>
    </source>
</evidence>
<sequence length="313" mass="35733">MEFVCREGGPPRRFFCANKDTYREVWPCLFSRRVPAARLFLRWAARNGAAVHCALKLQLHHGRGCRLVATRRIYPGRALVSLPLTLSLSAAPHEQRKSFSCHWDSLETLTGVVVRELHNPRSFHRGYLEFLHDLYNTETADVFTNRISLHEELERMYMGNSMQAQGILNGPFLSKESLVSPSQRVEWVRLRSLSRRMEQSLPHFASKSVPWGMSMVLSRALCDDFGGLTLYPIIDFCLHSFEPNSVVRVMPAESGHGKGVGLRWHDTSVSCAHLVTQRDISAGESVTVMYSPRRVLSSEDAEYWKLRWGYVPN</sequence>
<dbReference type="InterPro" id="IPR001214">
    <property type="entry name" value="SET_dom"/>
</dbReference>
<protein>
    <recommendedName>
        <fullName evidence="1">SET domain-containing protein</fullName>
    </recommendedName>
</protein>
<dbReference type="GeneID" id="40329377"/>
<dbReference type="InterPro" id="IPR046341">
    <property type="entry name" value="SET_dom_sf"/>
</dbReference>
<dbReference type="VEuPathDB" id="TriTrypDB:TRSC58_05189"/>
<dbReference type="SUPFAM" id="SSF82199">
    <property type="entry name" value="SET domain"/>
    <property type="match status" value="1"/>
</dbReference>
<dbReference type="InterPro" id="IPR050600">
    <property type="entry name" value="SETD3_SETD6_MTase"/>
</dbReference>
<feature type="domain" description="SET" evidence="1">
    <location>
        <begin position="66"/>
        <end position="290"/>
    </location>
</feature>
<reference evidence="2 3" key="1">
    <citation type="journal article" date="2018" name="BMC Genomics">
        <title>Genomic comparison of Trypanosoma conorhini and Trypanosoma rangeli to Trypanosoma cruzi strains of high and low virulence.</title>
        <authorList>
            <person name="Bradwell K.R."/>
            <person name="Koparde V.N."/>
            <person name="Matveyev A.V."/>
            <person name="Serrano M.G."/>
            <person name="Alves J.M."/>
            <person name="Parikh H."/>
            <person name="Huang B."/>
            <person name="Lee V."/>
            <person name="Espinosa-Alvarez O."/>
            <person name="Ortiz P.A."/>
            <person name="Costa-Martins A.G."/>
            <person name="Teixeira M.M."/>
            <person name="Buck G.A."/>
        </authorList>
    </citation>
    <scope>NUCLEOTIDE SEQUENCE [LARGE SCALE GENOMIC DNA]</scope>
    <source>
        <strain evidence="2 3">AM80</strain>
    </source>
</reference>
<dbReference type="PANTHER" id="PTHR13271">
    <property type="entry name" value="UNCHARACTERIZED PUTATIVE METHYLTRANSFERASE"/>
    <property type="match status" value="1"/>
</dbReference>
<dbReference type="OrthoDB" id="341421at2759"/>
<dbReference type="Gene3D" id="3.90.1410.10">
    <property type="entry name" value="set domain protein methyltransferase, domain 1"/>
    <property type="match status" value="1"/>
</dbReference>
<dbReference type="Pfam" id="PF00856">
    <property type="entry name" value="SET"/>
    <property type="match status" value="1"/>
</dbReference>
<dbReference type="OMA" id="PHFAAKS"/>
<dbReference type="Proteomes" id="UP000283634">
    <property type="component" value="Unassembled WGS sequence"/>
</dbReference>
<comment type="caution">
    <text evidence="2">The sequence shown here is derived from an EMBL/GenBank/DDBJ whole genome shotgun (WGS) entry which is preliminary data.</text>
</comment>
<gene>
    <name evidence="2" type="ORF">TraAM80_05444</name>
</gene>